<feature type="region of interest" description="Disordered" evidence="6">
    <location>
        <begin position="323"/>
        <end position="390"/>
    </location>
</feature>
<dbReference type="CDD" id="cd20036">
    <property type="entry name" value="FH_FOXR"/>
    <property type="match status" value="1"/>
</dbReference>
<dbReference type="GO" id="GO:0003700">
    <property type="term" value="F:DNA-binding transcription factor activity"/>
    <property type="evidence" value="ECO:0007669"/>
    <property type="project" value="InterPro"/>
</dbReference>
<dbReference type="InterPro" id="IPR009952">
    <property type="entry name" value="Uroplakin-2"/>
</dbReference>
<keyword evidence="7" id="KW-0812">Transmembrane</keyword>
<dbReference type="InterPro" id="IPR036390">
    <property type="entry name" value="WH_DNA-bd_sf"/>
</dbReference>
<dbReference type="PROSITE" id="PS50039">
    <property type="entry name" value="FORK_HEAD_3"/>
    <property type="match status" value="1"/>
</dbReference>
<dbReference type="Gene3D" id="1.10.10.10">
    <property type="entry name" value="Winged helix-like DNA-binding domain superfamily/Winged helix DNA-binding domain"/>
    <property type="match status" value="1"/>
</dbReference>
<protein>
    <recommendedName>
        <fullName evidence="9">Fork-head domain-containing protein</fullName>
    </recommendedName>
</protein>
<feature type="domain" description="Fork-head" evidence="9">
    <location>
        <begin position="391"/>
        <end position="498"/>
    </location>
</feature>
<dbReference type="Pfam" id="PF00250">
    <property type="entry name" value="Forkhead"/>
    <property type="match status" value="1"/>
</dbReference>
<evidence type="ECO:0000256" key="2">
    <source>
        <dbReference type="ARBA" id="ARBA00023125"/>
    </source>
</evidence>
<organism evidence="10 11">
    <name type="scientific">Cnephaeus nilssonii</name>
    <name type="common">Northern bat</name>
    <name type="synonym">Eptesicus nilssonii</name>
    <dbReference type="NCBI Taxonomy" id="3371016"/>
    <lineage>
        <taxon>Eukaryota</taxon>
        <taxon>Metazoa</taxon>
        <taxon>Chordata</taxon>
        <taxon>Craniata</taxon>
        <taxon>Vertebrata</taxon>
        <taxon>Euteleostomi</taxon>
        <taxon>Mammalia</taxon>
        <taxon>Eutheria</taxon>
        <taxon>Laurasiatheria</taxon>
        <taxon>Chiroptera</taxon>
        <taxon>Yangochiroptera</taxon>
        <taxon>Vespertilionidae</taxon>
        <taxon>Cnephaeus</taxon>
    </lineage>
</organism>
<dbReference type="EMBL" id="JAULJE010000013">
    <property type="protein sequence ID" value="KAK1336420.1"/>
    <property type="molecule type" value="Genomic_DNA"/>
</dbReference>
<evidence type="ECO:0000256" key="1">
    <source>
        <dbReference type="ARBA" id="ARBA00023015"/>
    </source>
</evidence>
<keyword evidence="11" id="KW-1185">Reference proteome</keyword>
<feature type="DNA-binding region" description="Fork-head" evidence="5">
    <location>
        <begin position="391"/>
        <end position="498"/>
    </location>
</feature>
<feature type="chain" id="PRO_5041397208" description="Fork-head domain-containing protein" evidence="8">
    <location>
        <begin position="27"/>
        <end position="512"/>
    </location>
</feature>
<accession>A0AA40LKK6</accession>
<sequence>MASLLPSRTLPLTLVLMVLLAPGAAAVFNISSLSGLLSPALTESLLVALPPCHLTGGNATLTVRRANDSTGLLPCPWHPGPFPECPQRACSTPPSLDHPLLGPHCTLPLSSGLQKADRPSPRSPAVVTRGFVVPPCRGRRELVSVVDSGAGFTVTRLSAYQVTNLAPGTKYYVSYRVRKGTATESSREVPMSTLPRRKGASIGLGMARTGGMVVITVLLSVAMFLLVVGFVVALALGARKYRLRVVEPPPLPVGKSPSPDGDGPHTEPNLWMWVNPTIVFPPGKLEVSQPRKGEGLTSTLPSPLLPPKEEDCARCSEAGVGELLPASSGEQSPPPKPPLSSPSSSELTEEEEAQDQHDGSSTALPSPHKRAPLQSRRLGQATSQEGRPWPRPPLNYFHLIALALRNSAPCGLHVQQIYSFTGRQHFPFFRTAPEGWKNTIRHNLCFRGSFEKVPAGPRAAGPGSWPRACRWKLTEEGRRRFQEEARALASAQLARIQQCMSQPDVMPFLFDL</sequence>
<dbReference type="AlphaFoldDB" id="A0AA40LKK6"/>
<evidence type="ECO:0000259" key="9">
    <source>
        <dbReference type="PROSITE" id="PS50039"/>
    </source>
</evidence>
<dbReference type="Proteomes" id="UP001177744">
    <property type="component" value="Unassembled WGS sequence"/>
</dbReference>
<dbReference type="PANTHER" id="PTHR46789">
    <property type="entry name" value="FORKHEAD BOX PROTEIN R1"/>
    <property type="match status" value="1"/>
</dbReference>
<name>A0AA40LKK6_CNENI</name>
<evidence type="ECO:0000313" key="10">
    <source>
        <dbReference type="EMBL" id="KAK1336420.1"/>
    </source>
</evidence>
<feature type="region of interest" description="Disordered" evidence="6">
    <location>
        <begin position="284"/>
        <end position="311"/>
    </location>
</feature>
<keyword evidence="1" id="KW-0805">Transcription regulation</keyword>
<comment type="subcellular location">
    <subcellularLocation>
        <location evidence="5">Nucleus</location>
    </subcellularLocation>
</comment>
<evidence type="ECO:0000313" key="11">
    <source>
        <dbReference type="Proteomes" id="UP001177744"/>
    </source>
</evidence>
<keyword evidence="2 5" id="KW-0238">DNA-binding</keyword>
<dbReference type="Pfam" id="PF07353">
    <property type="entry name" value="Uroplakin_II"/>
    <property type="match status" value="2"/>
</dbReference>
<keyword evidence="7" id="KW-1133">Transmembrane helix</keyword>
<comment type="caution">
    <text evidence="10">The sequence shown here is derived from an EMBL/GenBank/DDBJ whole genome shotgun (WGS) entry which is preliminary data.</text>
</comment>
<dbReference type="InterPro" id="IPR001766">
    <property type="entry name" value="Fork_head_dom"/>
</dbReference>
<feature type="region of interest" description="Disordered" evidence="6">
    <location>
        <begin position="247"/>
        <end position="270"/>
    </location>
</feature>
<dbReference type="GO" id="GO:0005634">
    <property type="term" value="C:nucleus"/>
    <property type="evidence" value="ECO:0007669"/>
    <property type="project" value="UniProtKB-SubCell"/>
</dbReference>
<feature type="signal peptide" evidence="8">
    <location>
        <begin position="1"/>
        <end position="26"/>
    </location>
</feature>
<keyword evidence="4 5" id="KW-0539">Nucleus</keyword>
<gene>
    <name evidence="10" type="ORF">QTO34_004227</name>
</gene>
<evidence type="ECO:0000256" key="4">
    <source>
        <dbReference type="ARBA" id="ARBA00023242"/>
    </source>
</evidence>
<evidence type="ECO:0000256" key="3">
    <source>
        <dbReference type="ARBA" id="ARBA00023163"/>
    </source>
</evidence>
<evidence type="ECO:0000256" key="7">
    <source>
        <dbReference type="SAM" id="Phobius"/>
    </source>
</evidence>
<dbReference type="InterPro" id="IPR036388">
    <property type="entry name" value="WH-like_DNA-bd_sf"/>
</dbReference>
<dbReference type="GO" id="GO:1990837">
    <property type="term" value="F:sequence-specific double-stranded DNA binding"/>
    <property type="evidence" value="ECO:0007669"/>
    <property type="project" value="TreeGrafter"/>
</dbReference>
<keyword evidence="8" id="KW-0732">Signal</keyword>
<evidence type="ECO:0000256" key="6">
    <source>
        <dbReference type="SAM" id="MobiDB-lite"/>
    </source>
</evidence>
<keyword evidence="7" id="KW-0472">Membrane</keyword>
<dbReference type="PANTHER" id="PTHR46789:SF1">
    <property type="entry name" value="FORKHEAD BOX PROTEIN R1"/>
    <property type="match status" value="1"/>
</dbReference>
<dbReference type="CDD" id="cd09967">
    <property type="entry name" value="UP_II"/>
    <property type="match status" value="1"/>
</dbReference>
<dbReference type="InterPro" id="IPR052328">
    <property type="entry name" value="FOX_transcription_regulators"/>
</dbReference>
<reference evidence="10" key="1">
    <citation type="submission" date="2023-06" db="EMBL/GenBank/DDBJ databases">
        <title>Reference genome for the Northern bat (Eptesicus nilssonii), a most northern bat species.</title>
        <authorList>
            <person name="Laine V.N."/>
            <person name="Pulliainen A.T."/>
            <person name="Lilley T.M."/>
        </authorList>
    </citation>
    <scope>NUCLEOTIDE SEQUENCE</scope>
    <source>
        <strain evidence="10">BLF_Eptnil</strain>
        <tissue evidence="10">Kidney</tissue>
    </source>
</reference>
<proteinExistence type="predicted"/>
<feature type="transmembrane region" description="Helical" evidence="7">
    <location>
        <begin position="211"/>
        <end position="236"/>
    </location>
</feature>
<evidence type="ECO:0000256" key="5">
    <source>
        <dbReference type="PROSITE-ProRule" id="PRU00089"/>
    </source>
</evidence>
<dbReference type="SMART" id="SM00339">
    <property type="entry name" value="FH"/>
    <property type="match status" value="1"/>
</dbReference>
<dbReference type="SUPFAM" id="SSF46785">
    <property type="entry name" value="Winged helix' DNA-binding domain"/>
    <property type="match status" value="1"/>
</dbReference>
<dbReference type="PRINTS" id="PR00053">
    <property type="entry name" value="FORKHEAD"/>
</dbReference>
<evidence type="ECO:0000256" key="8">
    <source>
        <dbReference type="SAM" id="SignalP"/>
    </source>
</evidence>
<keyword evidence="3" id="KW-0804">Transcription</keyword>